<accession>A0A0E0R0X4</accession>
<organism evidence="2 3">
    <name type="scientific">Oryza rufipogon</name>
    <name type="common">Brownbeard rice</name>
    <name type="synonym">Asian wild rice</name>
    <dbReference type="NCBI Taxonomy" id="4529"/>
    <lineage>
        <taxon>Eukaryota</taxon>
        <taxon>Viridiplantae</taxon>
        <taxon>Streptophyta</taxon>
        <taxon>Embryophyta</taxon>
        <taxon>Tracheophyta</taxon>
        <taxon>Spermatophyta</taxon>
        <taxon>Magnoliopsida</taxon>
        <taxon>Liliopsida</taxon>
        <taxon>Poales</taxon>
        <taxon>Poaceae</taxon>
        <taxon>BOP clade</taxon>
        <taxon>Oryzoideae</taxon>
        <taxon>Oryzeae</taxon>
        <taxon>Oryzinae</taxon>
        <taxon>Oryza</taxon>
    </lineage>
</organism>
<dbReference type="Gramene" id="ORUFI10G15490.1">
    <property type="protein sequence ID" value="ORUFI10G15490.1"/>
    <property type="gene ID" value="ORUFI10G15490"/>
</dbReference>
<dbReference type="HOGENOM" id="CLU_1573200_0_0_1"/>
<reference evidence="3" key="1">
    <citation type="submission" date="2013-06" db="EMBL/GenBank/DDBJ databases">
        <authorList>
            <person name="Zhao Q."/>
        </authorList>
    </citation>
    <scope>NUCLEOTIDE SEQUENCE</scope>
    <source>
        <strain evidence="3">cv. W1943</strain>
    </source>
</reference>
<keyword evidence="3" id="KW-1185">Reference proteome</keyword>
<feature type="compositionally biased region" description="Pro residues" evidence="1">
    <location>
        <begin position="151"/>
        <end position="161"/>
    </location>
</feature>
<feature type="compositionally biased region" description="Low complexity" evidence="1">
    <location>
        <begin position="89"/>
        <end position="101"/>
    </location>
</feature>
<evidence type="ECO:0000313" key="2">
    <source>
        <dbReference type="EnsemblPlants" id="ORUFI10G15490.1"/>
    </source>
</evidence>
<dbReference type="AlphaFoldDB" id="A0A0E0R0X4"/>
<feature type="compositionally biased region" description="Basic and acidic residues" evidence="1">
    <location>
        <begin position="1"/>
        <end position="13"/>
    </location>
</feature>
<feature type="region of interest" description="Disordered" evidence="1">
    <location>
        <begin position="89"/>
        <end position="170"/>
    </location>
</feature>
<dbReference type="EnsemblPlants" id="ORUFI10G15490.1">
    <property type="protein sequence ID" value="ORUFI10G15490.1"/>
    <property type="gene ID" value="ORUFI10G15490"/>
</dbReference>
<protein>
    <submittedName>
        <fullName evidence="2">Uncharacterized protein</fullName>
    </submittedName>
</protein>
<proteinExistence type="predicted"/>
<reference evidence="2" key="2">
    <citation type="submission" date="2015-06" db="UniProtKB">
        <authorList>
            <consortium name="EnsemblPlants"/>
        </authorList>
    </citation>
    <scope>IDENTIFICATION</scope>
</reference>
<feature type="region of interest" description="Disordered" evidence="1">
    <location>
        <begin position="1"/>
        <end position="22"/>
    </location>
</feature>
<evidence type="ECO:0000313" key="3">
    <source>
        <dbReference type="Proteomes" id="UP000008022"/>
    </source>
</evidence>
<sequence length="170" mass="17992">MSSRKGEGADRQRGRQPTDSSSLCTTIWACANAGYAVAPALAPPACTPFAWSPRPSWLRRAAQLAAKGTATTARLPRPGRAMGQLALAPASHGRRAAAGASEHNRQLQGPSMPLSRRSCRPGRLHVAGAHDRTPPRSASAPEAATCHCRAPRPPAAEPPPRTLLSRHRRP</sequence>
<dbReference type="Proteomes" id="UP000008022">
    <property type="component" value="Unassembled WGS sequence"/>
</dbReference>
<name>A0A0E0R0X4_ORYRU</name>
<evidence type="ECO:0000256" key="1">
    <source>
        <dbReference type="SAM" id="MobiDB-lite"/>
    </source>
</evidence>